<dbReference type="InterPro" id="IPR011042">
    <property type="entry name" value="6-blade_b-propeller_TolB-like"/>
</dbReference>
<dbReference type="OrthoDB" id="9770043at2"/>
<name>A0A1G8DRN9_9PROT</name>
<reference evidence="5" key="1">
    <citation type="submission" date="2016-10" db="EMBL/GenBank/DDBJ databases">
        <authorList>
            <person name="Varghese N."/>
            <person name="Submissions S."/>
        </authorList>
    </citation>
    <scope>NUCLEOTIDE SEQUENCE [LARGE SCALE GENOMIC DNA]</scope>
    <source>
        <strain evidence="5">930I</strain>
    </source>
</reference>
<feature type="region of interest" description="Disordered" evidence="1">
    <location>
        <begin position="42"/>
        <end position="63"/>
    </location>
</feature>
<dbReference type="STRING" id="83401.SAMN05421742_10897"/>
<dbReference type="Pfam" id="PF22807">
    <property type="entry name" value="TrAA12"/>
    <property type="match status" value="2"/>
</dbReference>
<gene>
    <name evidence="4" type="ORF">SAMN05421742_10897</name>
</gene>
<dbReference type="EMBL" id="FNCV01000008">
    <property type="protein sequence ID" value="SDH60211.1"/>
    <property type="molecule type" value="Genomic_DNA"/>
</dbReference>
<dbReference type="RefSeq" id="WP_092620603.1">
    <property type="nucleotide sequence ID" value="NZ_FNCV01000008.1"/>
</dbReference>
<evidence type="ECO:0000313" key="4">
    <source>
        <dbReference type="EMBL" id="SDH60211.1"/>
    </source>
</evidence>
<dbReference type="AlphaFoldDB" id="A0A1G8DRN9"/>
<feature type="chain" id="PRO_5011466671" evidence="2">
    <location>
        <begin position="23"/>
        <end position="417"/>
    </location>
</feature>
<keyword evidence="5" id="KW-1185">Reference proteome</keyword>
<evidence type="ECO:0000256" key="1">
    <source>
        <dbReference type="SAM" id="MobiDB-lite"/>
    </source>
</evidence>
<dbReference type="Proteomes" id="UP000217076">
    <property type="component" value="Unassembled WGS sequence"/>
</dbReference>
<dbReference type="PANTHER" id="PTHR33546">
    <property type="entry name" value="LARGE, MULTIFUNCTIONAL SECRETED PROTEIN-RELATED"/>
    <property type="match status" value="1"/>
</dbReference>
<dbReference type="Gene3D" id="2.120.10.30">
    <property type="entry name" value="TolB, C-terminal domain"/>
    <property type="match status" value="1"/>
</dbReference>
<proteinExistence type="predicted"/>
<protein>
    <submittedName>
        <fullName evidence="4">Glucose/arabinose dehydrogenase, beta-propeller fold</fullName>
    </submittedName>
</protein>
<evidence type="ECO:0000256" key="2">
    <source>
        <dbReference type="SAM" id="SignalP"/>
    </source>
</evidence>
<feature type="signal peptide" evidence="2">
    <location>
        <begin position="1"/>
        <end position="22"/>
    </location>
</feature>
<organism evidence="4 5">
    <name type="scientific">Roseospirillum parvum</name>
    <dbReference type="NCBI Taxonomy" id="83401"/>
    <lineage>
        <taxon>Bacteria</taxon>
        <taxon>Pseudomonadati</taxon>
        <taxon>Pseudomonadota</taxon>
        <taxon>Alphaproteobacteria</taxon>
        <taxon>Rhodospirillales</taxon>
        <taxon>Rhodospirillaceae</taxon>
        <taxon>Roseospirillum</taxon>
    </lineage>
</organism>
<evidence type="ECO:0000259" key="3">
    <source>
        <dbReference type="Pfam" id="PF22807"/>
    </source>
</evidence>
<sequence>MRRLLFALLLLPGAVASAPALAFPDEFEPGTTVRVDPAALPAPYAEPSTAAGPRRVERGSRRPRVPQGFTAELFAEGLDHARWLLAADNGDVFLAQSRLGEITLLRDTTGDGRADTIAPFADGFHSPTGMALHDGRFWVADLAGVWTAPYTTGADHPDGPFMRLTPPGALGRPGGHWTRTLAIHPDGGSFFVGIGSLGNIAEEPEVRASVQRFAIDGSEQTTLASGLRNPVGLAFQPGTDHLYTVVNERDGLGDPLVPDYLTRLEPNAFFGWPYAYLDGRPQPGFAERRPDLVEATRMPQVLFRSHSAPLGLAFYDGDQFPADYHGDAFVALHGSWNAEQPRGYLVARVRFTTTGPAENAYEVFATGFRLPETTRADRNRARVWGRPVGLAVHPDGSLLVSDDAGQTVWRIAWVGTR</sequence>
<dbReference type="InterPro" id="IPR054539">
    <property type="entry name" value="Beta-prop_PDH"/>
</dbReference>
<dbReference type="PANTHER" id="PTHR33546:SF1">
    <property type="entry name" value="LARGE, MULTIFUNCTIONAL SECRETED PROTEIN"/>
    <property type="match status" value="1"/>
</dbReference>
<evidence type="ECO:0000313" key="5">
    <source>
        <dbReference type="Proteomes" id="UP000217076"/>
    </source>
</evidence>
<feature type="domain" description="Pyrroloquinoline quinone-dependent pyranose dehydrogenase beta-propeller" evidence="3">
    <location>
        <begin position="296"/>
        <end position="410"/>
    </location>
</feature>
<accession>A0A1G8DRN9</accession>
<keyword evidence="2" id="KW-0732">Signal</keyword>
<dbReference type="SUPFAM" id="SSF50952">
    <property type="entry name" value="Soluble quinoprotein glucose dehydrogenase"/>
    <property type="match status" value="1"/>
</dbReference>
<dbReference type="InterPro" id="IPR011041">
    <property type="entry name" value="Quinoprot_gluc/sorb_DH_b-prop"/>
</dbReference>
<feature type="domain" description="Pyrroloquinoline quinone-dependent pyranose dehydrogenase beta-propeller" evidence="3">
    <location>
        <begin position="64"/>
        <end position="252"/>
    </location>
</feature>